<protein>
    <submittedName>
        <fullName evidence="3">LVIVD repeat-containing protein</fullName>
    </submittedName>
</protein>
<dbReference type="Gene3D" id="2.130.10.10">
    <property type="entry name" value="YVTN repeat-like/Quinoprotein amine dehydrogenase"/>
    <property type="match status" value="1"/>
</dbReference>
<dbReference type="EMBL" id="JBHSNS010000006">
    <property type="protein sequence ID" value="MFC5729810.1"/>
    <property type="molecule type" value="Genomic_DNA"/>
</dbReference>
<dbReference type="RefSeq" id="WP_206056459.1">
    <property type="nucleotide sequence ID" value="NZ_JBHSNS010000006.1"/>
</dbReference>
<comment type="caution">
    <text evidence="3">The sequence shown here is derived from an EMBL/GenBank/DDBJ whole genome shotgun (WGS) entry which is preliminary data.</text>
</comment>
<name>A0ABW0ZMU2_9ACTN</name>
<organism evidence="3 4">
    <name type="scientific">Nocardioides vastitatis</name>
    <dbReference type="NCBI Taxonomy" id="2568655"/>
    <lineage>
        <taxon>Bacteria</taxon>
        <taxon>Bacillati</taxon>
        <taxon>Actinomycetota</taxon>
        <taxon>Actinomycetes</taxon>
        <taxon>Propionibacteriales</taxon>
        <taxon>Nocardioidaceae</taxon>
        <taxon>Nocardioides</taxon>
    </lineage>
</organism>
<reference evidence="4" key="1">
    <citation type="journal article" date="2019" name="Int. J. Syst. Evol. Microbiol.">
        <title>The Global Catalogue of Microorganisms (GCM) 10K type strain sequencing project: providing services to taxonomists for standard genome sequencing and annotation.</title>
        <authorList>
            <consortium name="The Broad Institute Genomics Platform"/>
            <consortium name="The Broad Institute Genome Sequencing Center for Infectious Disease"/>
            <person name="Wu L."/>
            <person name="Ma J."/>
        </authorList>
    </citation>
    <scope>NUCLEOTIDE SEQUENCE [LARGE SCALE GENOMIC DNA]</scope>
    <source>
        <strain evidence="4">YIM 94188</strain>
    </source>
</reference>
<gene>
    <name evidence="3" type="ORF">ACFPQB_12860</name>
</gene>
<dbReference type="SUPFAM" id="SSF101908">
    <property type="entry name" value="Putative isomerase YbhE"/>
    <property type="match status" value="1"/>
</dbReference>
<feature type="signal peptide" evidence="2">
    <location>
        <begin position="1"/>
        <end position="31"/>
    </location>
</feature>
<feature type="region of interest" description="Disordered" evidence="1">
    <location>
        <begin position="49"/>
        <end position="73"/>
    </location>
</feature>
<evidence type="ECO:0000313" key="3">
    <source>
        <dbReference type="EMBL" id="MFC5729810.1"/>
    </source>
</evidence>
<accession>A0ABW0ZMU2</accession>
<evidence type="ECO:0000256" key="1">
    <source>
        <dbReference type="SAM" id="MobiDB-lite"/>
    </source>
</evidence>
<sequence length="488" mass="51465">MTAPTRSTGSTVRRLALALIASSMVVGGALAASGDPGAEVGPAVPAAKCGPGSMPESDLQGRVPASDHASGRAAQGYTCNTRLVSRHGSTGGFKVLRYTDARGNTCAFYDSTRMIGTDVAGNLLNGTGLGVVVLDMSDPAHPRKTANLVTPAMLSPHESLLVNEKRGLLAAVMGNAMTAPGVLDVYDVRSDCRRPRLLSSTPSALLGHESGFSPDGKTFWSSGAGGFTLTAIDVSNPRLPRPVFTKTGVVYHGLRFSQDGRTMYVANMGRPRGTSLLDGAGLHILDVSEVHARKPGARVHLLSDLRWEGSSIPQVAQPFTQHGHRYVLEVDEFMDLFGDINGFDASVSPVGAARIINVDDPRKPFVVSDIRLEVHQQANRTEDVLADPGARSPIGGYAAHYCSVPTPKNPRIAGCSMLGSGLRIFDISDVESPREVGYFNKPDSGGANALSQPAWDVDNASVWYSDGTGGFYAVRLTNGVETLLTGSH</sequence>
<proteinExistence type="predicted"/>
<evidence type="ECO:0000313" key="4">
    <source>
        <dbReference type="Proteomes" id="UP001596072"/>
    </source>
</evidence>
<evidence type="ECO:0000256" key="2">
    <source>
        <dbReference type="SAM" id="SignalP"/>
    </source>
</evidence>
<feature type="chain" id="PRO_5046007012" evidence="2">
    <location>
        <begin position="32"/>
        <end position="488"/>
    </location>
</feature>
<keyword evidence="2" id="KW-0732">Signal</keyword>
<dbReference type="InterPro" id="IPR015943">
    <property type="entry name" value="WD40/YVTN_repeat-like_dom_sf"/>
</dbReference>
<keyword evidence="4" id="KW-1185">Reference proteome</keyword>
<dbReference type="Proteomes" id="UP001596072">
    <property type="component" value="Unassembled WGS sequence"/>
</dbReference>